<dbReference type="InterPro" id="IPR018040">
    <property type="entry name" value="Pectinesterase_Tyr_AS"/>
</dbReference>
<proteinExistence type="inferred from homology"/>
<sequence>GSRSNELDLYGNFDGWVQHIQHTCHPDPNEDLEDDDHLPSRPQQLTDQSFTKVLKMKKATGAGHPYKNGARIPPPGAIPSSVPNVDITSGDVIVVSKDGSGDFSSVQAAIDSVPQQNTKRVVIYVKRGVYREKVVIPSSKPFITLKGENSALTYIQWDDNASTLGSDGKALGTYGSASVAVQADDFMALDISFKKCHLHSIATPDGALTAQDRLQLSENTGYSFAYCTVTGTGTICLGRAWGADSRVVYAFTYFDNIILPQGWNDWGLATNQQTVFYGEYKCFGPGANTSGRVQWSKQLTPEQAQPFLSIAFIDGNQWLTTN</sequence>
<dbReference type="PANTHER" id="PTHR31321">
    <property type="entry name" value="ACYL-COA THIOESTER HYDROLASE YBHC-RELATED"/>
    <property type="match status" value="1"/>
</dbReference>
<feature type="domain" description="Pectinesterase catalytic" evidence="7">
    <location>
        <begin position="93"/>
        <end position="194"/>
    </location>
</feature>
<keyword evidence="5 6" id="KW-0063">Aspartyl esterase</keyword>
<dbReference type="OrthoDB" id="2019149at2759"/>
<keyword evidence="9" id="KW-1185">Reference proteome</keyword>
<dbReference type="GO" id="GO:0030599">
    <property type="term" value="F:pectinesterase activity"/>
    <property type="evidence" value="ECO:0007669"/>
    <property type="project" value="UniProtKB-UniRule"/>
</dbReference>
<dbReference type="InterPro" id="IPR012334">
    <property type="entry name" value="Pectin_lyas_fold"/>
</dbReference>
<feature type="non-terminal residue" evidence="8">
    <location>
        <position position="1"/>
    </location>
</feature>
<comment type="subcellular location">
    <subcellularLocation>
        <location evidence="6">Secreted</location>
        <location evidence="6">Cell wall</location>
    </subcellularLocation>
</comment>
<name>A0A8T2T7Q3_CERRI</name>
<gene>
    <name evidence="8" type="ORF">KP509_15G045300</name>
</gene>
<dbReference type="PANTHER" id="PTHR31321:SF57">
    <property type="entry name" value="PECTINESTERASE 53-RELATED"/>
    <property type="match status" value="1"/>
</dbReference>
<reference evidence="8" key="1">
    <citation type="submission" date="2021-08" db="EMBL/GenBank/DDBJ databases">
        <title>WGS assembly of Ceratopteris richardii.</title>
        <authorList>
            <person name="Marchant D.B."/>
            <person name="Chen G."/>
            <person name="Jenkins J."/>
            <person name="Shu S."/>
            <person name="Leebens-Mack J."/>
            <person name="Grimwood J."/>
            <person name="Schmutz J."/>
            <person name="Soltis P."/>
            <person name="Soltis D."/>
            <person name="Chen Z.-H."/>
        </authorList>
    </citation>
    <scope>NUCLEOTIDE SEQUENCE</scope>
    <source>
        <strain evidence="8">Whitten #5841</strain>
        <tissue evidence="8">Leaf</tissue>
    </source>
</reference>
<dbReference type="InterPro" id="IPR000070">
    <property type="entry name" value="Pectinesterase_cat"/>
</dbReference>
<evidence type="ECO:0000256" key="3">
    <source>
        <dbReference type="ARBA" id="ARBA00013229"/>
    </source>
</evidence>
<dbReference type="SUPFAM" id="SSF51126">
    <property type="entry name" value="Pectin lyase-like"/>
    <property type="match status" value="1"/>
</dbReference>
<comment type="similarity">
    <text evidence="2">Belongs to the pectinesterase family.</text>
</comment>
<accession>A0A8T2T7Q3</accession>
<dbReference type="OMA" id="DAFTHIC"/>
<comment type="function">
    <text evidence="6">Acts in the modification of cell walls via demethylesterification of cell wall pectin.</text>
</comment>
<keyword evidence="6" id="KW-0964">Secreted</keyword>
<evidence type="ECO:0000256" key="5">
    <source>
        <dbReference type="ARBA" id="ARBA00023085"/>
    </source>
</evidence>
<feature type="domain" description="Pectinesterase catalytic" evidence="7">
    <location>
        <begin position="205"/>
        <end position="316"/>
    </location>
</feature>
<protein>
    <recommendedName>
        <fullName evidence="3 6">Pectinesterase</fullName>
        <ecNumber evidence="3 6">3.1.1.11</ecNumber>
    </recommendedName>
</protein>
<dbReference type="GO" id="GO:0042545">
    <property type="term" value="P:cell wall modification"/>
    <property type="evidence" value="ECO:0007669"/>
    <property type="project" value="UniProtKB-UniRule"/>
</dbReference>
<keyword evidence="4 6" id="KW-0378">Hydrolase</keyword>
<organism evidence="8 9">
    <name type="scientific">Ceratopteris richardii</name>
    <name type="common">Triangle waterfern</name>
    <dbReference type="NCBI Taxonomy" id="49495"/>
    <lineage>
        <taxon>Eukaryota</taxon>
        <taxon>Viridiplantae</taxon>
        <taxon>Streptophyta</taxon>
        <taxon>Embryophyta</taxon>
        <taxon>Tracheophyta</taxon>
        <taxon>Polypodiopsida</taxon>
        <taxon>Polypodiidae</taxon>
        <taxon>Polypodiales</taxon>
        <taxon>Pteridineae</taxon>
        <taxon>Pteridaceae</taxon>
        <taxon>Parkerioideae</taxon>
        <taxon>Ceratopteris</taxon>
    </lineage>
</organism>
<dbReference type="AlphaFoldDB" id="A0A8T2T7Q3"/>
<evidence type="ECO:0000313" key="8">
    <source>
        <dbReference type="EMBL" id="KAH7404828.1"/>
    </source>
</evidence>
<dbReference type="Pfam" id="PF01095">
    <property type="entry name" value="Pectinesterase"/>
    <property type="match status" value="2"/>
</dbReference>
<keyword evidence="6" id="KW-0961">Cell wall biogenesis/degradation</keyword>
<dbReference type="InterPro" id="IPR011050">
    <property type="entry name" value="Pectin_lyase_fold/virulence"/>
</dbReference>
<dbReference type="PROSITE" id="PS00800">
    <property type="entry name" value="PECTINESTERASE_1"/>
    <property type="match status" value="1"/>
</dbReference>
<evidence type="ECO:0000256" key="6">
    <source>
        <dbReference type="RuleBase" id="RU000589"/>
    </source>
</evidence>
<evidence type="ECO:0000256" key="4">
    <source>
        <dbReference type="ARBA" id="ARBA00022801"/>
    </source>
</evidence>
<evidence type="ECO:0000256" key="1">
    <source>
        <dbReference type="ARBA" id="ARBA00005184"/>
    </source>
</evidence>
<dbReference type="Gene3D" id="2.160.20.10">
    <property type="entry name" value="Single-stranded right-handed beta-helix, Pectin lyase-like"/>
    <property type="match status" value="2"/>
</dbReference>
<dbReference type="Proteomes" id="UP000825935">
    <property type="component" value="Chromosome 15"/>
</dbReference>
<dbReference type="EMBL" id="CM035420">
    <property type="protein sequence ID" value="KAH7404828.1"/>
    <property type="molecule type" value="Genomic_DNA"/>
</dbReference>
<evidence type="ECO:0000259" key="7">
    <source>
        <dbReference type="Pfam" id="PF01095"/>
    </source>
</evidence>
<comment type="caution">
    <text evidence="8">The sequence shown here is derived from an EMBL/GenBank/DDBJ whole genome shotgun (WGS) entry which is preliminary data.</text>
</comment>
<evidence type="ECO:0000256" key="2">
    <source>
        <dbReference type="ARBA" id="ARBA00008891"/>
    </source>
</evidence>
<comment type="catalytic activity">
    <reaction evidence="6">
        <text>[(1-&gt;4)-alpha-D-galacturonosyl methyl ester](n) + n H2O = [(1-&gt;4)-alpha-D-galacturonosyl](n) + n methanol + n H(+)</text>
        <dbReference type="Rhea" id="RHEA:22380"/>
        <dbReference type="Rhea" id="RHEA-COMP:14570"/>
        <dbReference type="Rhea" id="RHEA-COMP:14573"/>
        <dbReference type="ChEBI" id="CHEBI:15377"/>
        <dbReference type="ChEBI" id="CHEBI:15378"/>
        <dbReference type="ChEBI" id="CHEBI:17790"/>
        <dbReference type="ChEBI" id="CHEBI:140522"/>
        <dbReference type="ChEBI" id="CHEBI:140523"/>
        <dbReference type="EC" id="3.1.1.11"/>
    </reaction>
</comment>
<dbReference type="GO" id="GO:0045490">
    <property type="term" value="P:pectin catabolic process"/>
    <property type="evidence" value="ECO:0007669"/>
    <property type="project" value="UniProtKB-UniRule"/>
</dbReference>
<dbReference type="EC" id="3.1.1.11" evidence="3 6"/>
<evidence type="ECO:0000313" key="9">
    <source>
        <dbReference type="Proteomes" id="UP000825935"/>
    </source>
</evidence>
<keyword evidence="6" id="KW-0134">Cell wall</keyword>
<comment type="pathway">
    <text evidence="1 6">Glycan metabolism; pectin degradation; 2-dehydro-3-deoxy-D-gluconate from pectin: step 1/5.</text>
</comment>